<dbReference type="EC" id="2.3.1.-" evidence="4"/>
<evidence type="ECO:0000256" key="5">
    <source>
        <dbReference type="SAM" id="MobiDB-lite"/>
    </source>
</evidence>
<dbReference type="PANTHER" id="PTHR23151:SF90">
    <property type="entry name" value="DIHYDROLIPOYLLYSINE-RESIDUE ACETYLTRANSFERASE COMPONENT OF PYRUVATE DEHYDROGENASE COMPLEX, MITOCHONDRIAL-RELATED"/>
    <property type="match status" value="1"/>
</dbReference>
<protein>
    <recommendedName>
        <fullName evidence="4">Dihydrolipoamide acetyltransferase component of pyruvate dehydrogenase complex</fullName>
        <ecNumber evidence="4">2.3.1.-</ecNumber>
    </recommendedName>
</protein>
<feature type="domain" description="Peripheral subunit-binding (PSBD)" evidence="7">
    <location>
        <begin position="118"/>
        <end position="155"/>
    </location>
</feature>
<dbReference type="PROSITE" id="PS50968">
    <property type="entry name" value="BIOTINYL_LIPOYL"/>
    <property type="match status" value="1"/>
</dbReference>
<dbReference type="InterPro" id="IPR004167">
    <property type="entry name" value="PSBD"/>
</dbReference>
<evidence type="ECO:0000259" key="6">
    <source>
        <dbReference type="PROSITE" id="PS50968"/>
    </source>
</evidence>
<dbReference type="InterPro" id="IPR023213">
    <property type="entry name" value="CAT-like_dom_sf"/>
</dbReference>
<evidence type="ECO:0000313" key="8">
    <source>
        <dbReference type="EMBL" id="CAE6760022.1"/>
    </source>
</evidence>
<dbReference type="InterPro" id="IPR036625">
    <property type="entry name" value="E3-bd_dom_sf"/>
</dbReference>
<keyword evidence="4 8" id="KW-0012">Acyltransferase</keyword>
<reference evidence="8 9" key="1">
    <citation type="submission" date="2021-02" db="EMBL/GenBank/DDBJ databases">
        <authorList>
            <person name="Han P."/>
        </authorList>
    </citation>
    <scope>NUCLEOTIDE SEQUENCE [LARGE SCALE GENOMIC DNA]</scope>
    <source>
        <strain evidence="8">Candidatus Nitrospira sp. ZN2</strain>
    </source>
</reference>
<dbReference type="SUPFAM" id="SSF52777">
    <property type="entry name" value="CoA-dependent acyltransferases"/>
    <property type="match status" value="1"/>
</dbReference>
<dbReference type="InterPro" id="IPR011053">
    <property type="entry name" value="Single_hybrid_motif"/>
</dbReference>
<organism evidence="8 9">
    <name type="scientific">Nitrospira defluvii</name>
    <dbReference type="NCBI Taxonomy" id="330214"/>
    <lineage>
        <taxon>Bacteria</taxon>
        <taxon>Pseudomonadati</taxon>
        <taxon>Nitrospirota</taxon>
        <taxon>Nitrospiria</taxon>
        <taxon>Nitrospirales</taxon>
        <taxon>Nitrospiraceae</taxon>
        <taxon>Nitrospira</taxon>
    </lineage>
</organism>
<evidence type="ECO:0000256" key="2">
    <source>
        <dbReference type="ARBA" id="ARBA00007317"/>
    </source>
</evidence>
<dbReference type="PROSITE" id="PS51826">
    <property type="entry name" value="PSBD"/>
    <property type="match status" value="1"/>
</dbReference>
<dbReference type="Pfam" id="PF00364">
    <property type="entry name" value="Biotin_lipoyl"/>
    <property type="match status" value="1"/>
</dbReference>
<dbReference type="CDD" id="cd06849">
    <property type="entry name" value="lipoyl_domain"/>
    <property type="match status" value="1"/>
</dbReference>
<dbReference type="SUPFAM" id="SSF51230">
    <property type="entry name" value="Single hybrid motif"/>
    <property type="match status" value="1"/>
</dbReference>
<keyword evidence="4 8" id="KW-0808">Transferase</keyword>
<comment type="caution">
    <text evidence="8">The sequence shown here is derived from an EMBL/GenBank/DDBJ whole genome shotgun (WGS) entry which is preliminary data.</text>
</comment>
<keyword evidence="3 4" id="KW-0450">Lipoyl</keyword>
<dbReference type="Gene3D" id="4.10.320.10">
    <property type="entry name" value="E3-binding domain"/>
    <property type="match status" value="1"/>
</dbReference>
<sequence>MAEFVMPTLGADMTEGTLVQWKKRIGDRIAKGEIIAEVDTEKAAIEVECHASGIIEQLLSKPGDKVPVGTVMAIIREEGQPATTSAQPQNIAPQPVTPPRTLPVAKTAPAPSPGSRLRISPAARKLAAERGIDPTGLQGTGPEGAITLDDVTRAATIAAGVGTAATAAERQARMRQTIAAAMARSKREIPHYYLSTTIDMSRALAWLTTENGRRPVTERLLVSVLFIKAVALALRHVPELNALWKEGEAVRSERIHIGTAISLRQGGLVAPALHDADRAGLGDLMQRFQDLVKRARAGSLRSSELSDPTMTVTSLGEQGVETVFGVIYPPQVALVGFGKVVERPWVAEGQVVPRPVVTVSLSADHRVSDGHRGGLFLAEIDRLLQTPQSL</sequence>
<feature type="domain" description="Lipoyl-binding" evidence="6">
    <location>
        <begin position="1"/>
        <end position="76"/>
    </location>
</feature>
<dbReference type="Gene3D" id="3.30.559.10">
    <property type="entry name" value="Chloramphenicol acetyltransferase-like domain"/>
    <property type="match status" value="1"/>
</dbReference>
<feature type="compositionally biased region" description="Polar residues" evidence="5">
    <location>
        <begin position="81"/>
        <end position="92"/>
    </location>
</feature>
<keyword evidence="9" id="KW-1185">Reference proteome</keyword>
<name>A0ABM8RLT1_9BACT</name>
<evidence type="ECO:0000259" key="7">
    <source>
        <dbReference type="PROSITE" id="PS51826"/>
    </source>
</evidence>
<feature type="region of interest" description="Disordered" evidence="5">
    <location>
        <begin position="80"/>
        <end position="118"/>
    </location>
</feature>
<evidence type="ECO:0000256" key="1">
    <source>
        <dbReference type="ARBA" id="ARBA00001938"/>
    </source>
</evidence>
<comment type="cofactor">
    <cofactor evidence="1 4">
        <name>(R)-lipoate</name>
        <dbReference type="ChEBI" id="CHEBI:83088"/>
    </cofactor>
</comment>
<proteinExistence type="inferred from homology"/>
<dbReference type="PANTHER" id="PTHR23151">
    <property type="entry name" value="DIHYDROLIPOAMIDE ACETYL/SUCCINYL-TRANSFERASE-RELATED"/>
    <property type="match status" value="1"/>
</dbReference>
<accession>A0ABM8RLT1</accession>
<dbReference type="InterPro" id="IPR001078">
    <property type="entry name" value="2-oxoacid_DH_actylTfrase"/>
</dbReference>
<dbReference type="Pfam" id="PF02817">
    <property type="entry name" value="E3_binding"/>
    <property type="match status" value="1"/>
</dbReference>
<evidence type="ECO:0000256" key="4">
    <source>
        <dbReference type="RuleBase" id="RU003423"/>
    </source>
</evidence>
<dbReference type="InterPro" id="IPR000089">
    <property type="entry name" value="Biotin_lipoyl"/>
</dbReference>
<dbReference type="RefSeq" id="WP_213042737.1">
    <property type="nucleotide sequence ID" value="NZ_CAJNBJ010000016.1"/>
</dbReference>
<dbReference type="Pfam" id="PF00198">
    <property type="entry name" value="2-oxoacid_dh"/>
    <property type="match status" value="1"/>
</dbReference>
<evidence type="ECO:0000313" key="9">
    <source>
        <dbReference type="Proteomes" id="UP000675880"/>
    </source>
</evidence>
<dbReference type="Proteomes" id="UP000675880">
    <property type="component" value="Unassembled WGS sequence"/>
</dbReference>
<dbReference type="GO" id="GO:0016746">
    <property type="term" value="F:acyltransferase activity"/>
    <property type="evidence" value="ECO:0007669"/>
    <property type="project" value="UniProtKB-KW"/>
</dbReference>
<dbReference type="Gene3D" id="2.40.50.100">
    <property type="match status" value="1"/>
</dbReference>
<dbReference type="EMBL" id="CAJNBJ010000016">
    <property type="protein sequence ID" value="CAE6760022.1"/>
    <property type="molecule type" value="Genomic_DNA"/>
</dbReference>
<dbReference type="InterPro" id="IPR045257">
    <property type="entry name" value="E2/Pdx1"/>
</dbReference>
<comment type="similarity">
    <text evidence="2 4">Belongs to the 2-oxoacid dehydrogenase family.</text>
</comment>
<gene>
    <name evidence="8" type="ORF">NSPZN2_30598</name>
</gene>
<evidence type="ECO:0000256" key="3">
    <source>
        <dbReference type="ARBA" id="ARBA00022823"/>
    </source>
</evidence>
<dbReference type="SUPFAM" id="SSF47005">
    <property type="entry name" value="Peripheral subunit-binding domain of 2-oxo acid dehydrogenase complex"/>
    <property type="match status" value="1"/>
</dbReference>